<evidence type="ECO:0000313" key="1">
    <source>
        <dbReference type="EMBL" id="KAI8027445.1"/>
    </source>
</evidence>
<dbReference type="Proteomes" id="UP001060215">
    <property type="component" value="Chromosome 3"/>
</dbReference>
<sequence length="146" mass="16239">MEEALLSEKSDVVKEKQSFERWSSYQYVERAGSIIPTASLARVEVSVDEIRSTTAFFDRYYPPSLHAPLISSPEPDPNGANNLILMEIALKIAEKIRARERFAAYIVISMWPEGNPTVKPSVRPTLEDMTVRSQLVKGATPTAAAV</sequence>
<keyword evidence="2" id="KW-1185">Reference proteome</keyword>
<comment type="caution">
    <text evidence="1">The sequence shown here is derived from an EMBL/GenBank/DDBJ whole genome shotgun (WGS) entry which is preliminary data.</text>
</comment>
<dbReference type="EMBL" id="CM045760">
    <property type="protein sequence ID" value="KAI8027445.1"/>
    <property type="molecule type" value="Genomic_DNA"/>
</dbReference>
<protein>
    <submittedName>
        <fullName evidence="1">Phospholipase D gamma 2</fullName>
    </submittedName>
</protein>
<evidence type="ECO:0000313" key="2">
    <source>
        <dbReference type="Proteomes" id="UP001060215"/>
    </source>
</evidence>
<proteinExistence type="predicted"/>
<organism evidence="1 2">
    <name type="scientific">Camellia lanceoleosa</name>
    <dbReference type="NCBI Taxonomy" id="1840588"/>
    <lineage>
        <taxon>Eukaryota</taxon>
        <taxon>Viridiplantae</taxon>
        <taxon>Streptophyta</taxon>
        <taxon>Embryophyta</taxon>
        <taxon>Tracheophyta</taxon>
        <taxon>Spermatophyta</taxon>
        <taxon>Magnoliopsida</taxon>
        <taxon>eudicotyledons</taxon>
        <taxon>Gunneridae</taxon>
        <taxon>Pentapetalae</taxon>
        <taxon>asterids</taxon>
        <taxon>Ericales</taxon>
        <taxon>Theaceae</taxon>
        <taxon>Camellia</taxon>
    </lineage>
</organism>
<gene>
    <name evidence="1" type="ORF">LOK49_LG02G03950</name>
</gene>
<name>A0ACC0IPD0_9ERIC</name>
<reference evidence="1 2" key="1">
    <citation type="journal article" date="2022" name="Plant J.">
        <title>Chromosome-level genome of Camellia lanceoleosa provides a valuable resource for understanding genome evolution and self-incompatibility.</title>
        <authorList>
            <person name="Gong W."/>
            <person name="Xiao S."/>
            <person name="Wang L."/>
            <person name="Liao Z."/>
            <person name="Chang Y."/>
            <person name="Mo W."/>
            <person name="Hu G."/>
            <person name="Li W."/>
            <person name="Zhao G."/>
            <person name="Zhu H."/>
            <person name="Hu X."/>
            <person name="Ji K."/>
            <person name="Xiang X."/>
            <person name="Song Q."/>
            <person name="Yuan D."/>
            <person name="Jin S."/>
            <person name="Zhang L."/>
        </authorList>
    </citation>
    <scope>NUCLEOTIDE SEQUENCE [LARGE SCALE GENOMIC DNA]</scope>
    <source>
        <strain evidence="1">SQ_2022a</strain>
    </source>
</reference>
<accession>A0ACC0IPD0</accession>